<sequence length="642" mass="69560">MSDPSAQVESSIQGIVLHVEAYGDEPAESLCYSKAASRTISVGRKSSSGRVLPEDAGRALFRCPVVSRKHAKITFTEHGQVYLSDLHSHHGTYIIRQGQLTSIVVKPEVPTALLDGDVITFGKSVGRDVSLVPPIVARVQLIVGRDDSNRAYLPLPASVVNSDPPNPEKLTKSTSGRYGVFPPSPAYSPAPSDRDSDIQEISRPNSPPVPNPSVEDAPPSSNSVSFQSVRLRLLQSILPPIHQWAPDEYPDEDRDDSFFEGGQIDSPPEFEEEDMDLSSSRASSPVQRSDVDVITASIHDEPAIIGAWPSTPADASESPDDSVEPEHIRTHQPSSSLPSGLIPPEVIEISDDDYGTPFVPPRPDSVLDVVIEEIEGFNQESAGVELPDFVVMKDNFLAQVESIGEASARMQELTDCTEVRDVRANIPEQTADIINEIHAIRQTHAEDEAAFAAHVEHTKDRLNTLDGQMLDTWGRLSARDDQLDNIQTRLNDLGSLVTDLQERSALADYEAMRVEELFDEVNAAKAMLRETCDLQREARTQMLAELEAVKALRAEAAAAVADAKVAVSAVATAASATASLKRKRDDIDDDSAPSAAEIPERQVIMQQPLKRRRIARVVGTVVHTAAVAGVGAVAAWAALAYS</sequence>
<feature type="region of interest" description="Disordered" evidence="1">
    <location>
        <begin position="243"/>
        <end position="288"/>
    </location>
</feature>
<protein>
    <recommendedName>
        <fullName evidence="3">FHA domain-containing protein</fullName>
    </recommendedName>
</protein>
<dbReference type="InterPro" id="IPR000253">
    <property type="entry name" value="FHA_dom"/>
</dbReference>
<evidence type="ECO:0000256" key="2">
    <source>
        <dbReference type="SAM" id="Phobius"/>
    </source>
</evidence>
<dbReference type="PROSITE" id="PS50006">
    <property type="entry name" value="FHA_DOMAIN"/>
    <property type="match status" value="1"/>
</dbReference>
<organism evidence="4 5">
    <name type="scientific">Trametes coccinea (strain BRFM310)</name>
    <name type="common">Pycnoporus coccineus</name>
    <dbReference type="NCBI Taxonomy" id="1353009"/>
    <lineage>
        <taxon>Eukaryota</taxon>
        <taxon>Fungi</taxon>
        <taxon>Dikarya</taxon>
        <taxon>Basidiomycota</taxon>
        <taxon>Agaricomycotina</taxon>
        <taxon>Agaricomycetes</taxon>
        <taxon>Polyporales</taxon>
        <taxon>Polyporaceae</taxon>
        <taxon>Trametes</taxon>
    </lineage>
</organism>
<dbReference type="STRING" id="1353009.A0A1Y2IMD5"/>
<feature type="region of interest" description="Disordered" evidence="1">
    <location>
        <begin position="156"/>
        <end position="223"/>
    </location>
</feature>
<evidence type="ECO:0000313" key="4">
    <source>
        <dbReference type="EMBL" id="OSD02279.1"/>
    </source>
</evidence>
<keyword evidence="5" id="KW-1185">Reference proteome</keyword>
<dbReference type="AlphaFoldDB" id="A0A1Y2IMD5"/>
<feature type="region of interest" description="Disordered" evidence="1">
    <location>
        <begin position="305"/>
        <end position="341"/>
    </location>
</feature>
<keyword evidence="2" id="KW-0812">Transmembrane</keyword>
<evidence type="ECO:0000259" key="3">
    <source>
        <dbReference type="PROSITE" id="PS50006"/>
    </source>
</evidence>
<dbReference type="InterPro" id="IPR008984">
    <property type="entry name" value="SMAD_FHA_dom_sf"/>
</dbReference>
<name>A0A1Y2IMD5_TRAC3</name>
<proteinExistence type="predicted"/>
<accession>A0A1Y2IMD5</accession>
<dbReference type="OrthoDB" id="4096268at2759"/>
<dbReference type="Pfam" id="PF00498">
    <property type="entry name" value="FHA"/>
    <property type="match status" value="1"/>
</dbReference>
<keyword evidence="2" id="KW-1133">Transmembrane helix</keyword>
<evidence type="ECO:0000256" key="1">
    <source>
        <dbReference type="SAM" id="MobiDB-lite"/>
    </source>
</evidence>
<feature type="compositionally biased region" description="Low complexity" evidence="1">
    <location>
        <begin position="278"/>
        <end position="288"/>
    </location>
</feature>
<gene>
    <name evidence="4" type="ORF">PYCCODRAFT_1435613</name>
</gene>
<feature type="transmembrane region" description="Helical" evidence="2">
    <location>
        <begin position="614"/>
        <end position="639"/>
    </location>
</feature>
<evidence type="ECO:0000313" key="5">
    <source>
        <dbReference type="Proteomes" id="UP000193067"/>
    </source>
</evidence>
<dbReference type="EMBL" id="KZ084106">
    <property type="protein sequence ID" value="OSD02279.1"/>
    <property type="molecule type" value="Genomic_DNA"/>
</dbReference>
<dbReference type="Proteomes" id="UP000193067">
    <property type="component" value="Unassembled WGS sequence"/>
</dbReference>
<dbReference type="SUPFAM" id="SSF49879">
    <property type="entry name" value="SMAD/FHA domain"/>
    <property type="match status" value="1"/>
</dbReference>
<reference evidence="4 5" key="1">
    <citation type="journal article" date="2015" name="Biotechnol. Biofuels">
        <title>Enhanced degradation of softwood versus hardwood by the white-rot fungus Pycnoporus coccineus.</title>
        <authorList>
            <person name="Couturier M."/>
            <person name="Navarro D."/>
            <person name="Chevret D."/>
            <person name="Henrissat B."/>
            <person name="Piumi F."/>
            <person name="Ruiz-Duenas F.J."/>
            <person name="Martinez A.T."/>
            <person name="Grigoriev I.V."/>
            <person name="Riley R."/>
            <person name="Lipzen A."/>
            <person name="Berrin J.G."/>
            <person name="Master E.R."/>
            <person name="Rosso M.N."/>
        </authorList>
    </citation>
    <scope>NUCLEOTIDE SEQUENCE [LARGE SCALE GENOMIC DNA]</scope>
    <source>
        <strain evidence="4 5">BRFM310</strain>
    </source>
</reference>
<keyword evidence="2" id="KW-0472">Membrane</keyword>
<dbReference type="CDD" id="cd00060">
    <property type="entry name" value="FHA"/>
    <property type="match status" value="1"/>
</dbReference>
<feature type="domain" description="FHA" evidence="3">
    <location>
        <begin position="40"/>
        <end position="94"/>
    </location>
</feature>
<dbReference type="Gene3D" id="2.60.200.20">
    <property type="match status" value="1"/>
</dbReference>